<evidence type="ECO:0000256" key="5">
    <source>
        <dbReference type="ARBA" id="ARBA00022989"/>
    </source>
</evidence>
<dbReference type="RefSeq" id="WP_063180267.1">
    <property type="nucleotide sequence ID" value="NZ_LQRA01000048.1"/>
</dbReference>
<dbReference type="InterPro" id="IPR045865">
    <property type="entry name" value="ACT-like_dom_sf"/>
</dbReference>
<accession>A0A161URX6</accession>
<feature type="transmembrane region" description="Helical" evidence="7">
    <location>
        <begin position="30"/>
        <end position="47"/>
    </location>
</feature>
<dbReference type="OrthoDB" id="9811198at2"/>
<evidence type="ECO:0000313" key="9">
    <source>
        <dbReference type="EMBL" id="KZE80451.1"/>
    </source>
</evidence>
<dbReference type="Proteomes" id="UP000076563">
    <property type="component" value="Unassembled WGS sequence"/>
</dbReference>
<feature type="transmembrane region" description="Helical" evidence="7">
    <location>
        <begin position="141"/>
        <end position="161"/>
    </location>
</feature>
<dbReference type="Gene3D" id="3.30.70.260">
    <property type="match status" value="1"/>
</dbReference>
<evidence type="ECO:0000313" key="10">
    <source>
        <dbReference type="Proteomes" id="UP000076563"/>
    </source>
</evidence>
<evidence type="ECO:0000256" key="6">
    <source>
        <dbReference type="ARBA" id="ARBA00023136"/>
    </source>
</evidence>
<keyword evidence="4 7" id="KW-0812">Transmembrane</keyword>
<comment type="caution">
    <text evidence="9">The sequence shown here is derived from an EMBL/GenBank/DDBJ whole genome shotgun (WGS) entry which is preliminary data.</text>
</comment>
<gene>
    <name evidence="9" type="ORF">AV654_13200</name>
</gene>
<comment type="similarity">
    <text evidence="2">Belongs to the MgtC/SapB family.</text>
</comment>
<name>A0A161URX6_9BACL</name>
<evidence type="ECO:0000259" key="8">
    <source>
        <dbReference type="Pfam" id="PF02308"/>
    </source>
</evidence>
<dbReference type="STRING" id="1007103.GCA_000213315_00675"/>
<dbReference type="PANTHER" id="PTHR33778">
    <property type="entry name" value="PROTEIN MGTC"/>
    <property type="match status" value="1"/>
</dbReference>
<feature type="transmembrane region" description="Helical" evidence="7">
    <location>
        <begin position="117"/>
        <end position="135"/>
    </location>
</feature>
<organism evidence="9 10">
    <name type="scientific">Paenibacillus elgii</name>
    <dbReference type="NCBI Taxonomy" id="189691"/>
    <lineage>
        <taxon>Bacteria</taxon>
        <taxon>Bacillati</taxon>
        <taxon>Bacillota</taxon>
        <taxon>Bacilli</taxon>
        <taxon>Bacillales</taxon>
        <taxon>Paenibacillaceae</taxon>
        <taxon>Paenibacillus</taxon>
    </lineage>
</organism>
<dbReference type="GO" id="GO:0005886">
    <property type="term" value="C:plasma membrane"/>
    <property type="evidence" value="ECO:0007669"/>
    <property type="project" value="UniProtKB-SubCell"/>
</dbReference>
<keyword evidence="5 7" id="KW-1133">Transmembrane helix</keyword>
<comment type="subcellular location">
    <subcellularLocation>
        <location evidence="1">Cell membrane</location>
        <topology evidence="1">Multi-pass membrane protein</topology>
    </subcellularLocation>
</comment>
<evidence type="ECO:0000256" key="1">
    <source>
        <dbReference type="ARBA" id="ARBA00004651"/>
    </source>
</evidence>
<protein>
    <submittedName>
        <fullName evidence="9">Magnesium transporter MgtC</fullName>
    </submittedName>
</protein>
<keyword evidence="3" id="KW-1003">Cell membrane</keyword>
<dbReference type="AlphaFoldDB" id="A0A161URX6"/>
<reference evidence="10" key="1">
    <citation type="submission" date="2016-01" db="EMBL/GenBank/DDBJ databases">
        <title>Draft genome of Chromobacterium sp. F49.</title>
        <authorList>
            <person name="Hong K.W."/>
        </authorList>
    </citation>
    <scope>NUCLEOTIDE SEQUENCE [LARGE SCALE GENOMIC DNA]</scope>
    <source>
        <strain evidence="10">M63</strain>
    </source>
</reference>
<sequence>MACYNSHQYLVGKEAVCLTHDPWTIDTLHITLRLVLSLLFGGLIGIEREQSSHAAGLRTHMLVCLGSTLVMLLSMYGFSEFSKLDNVRLDPARLAAQVISGIGFLGAGTILYTGKSITGLTTAASLWVVAAIGLATGAGFYYAAALSCVFALISLFVLNLVEKKYLRAKKLRHIQLKALDTPSLIGKVSALLANKGSVIQKLSVEEIPSEEEDLIQITLTLRLAKGDNVSQTVEDLMRLDGVRSVSCD</sequence>
<dbReference type="EMBL" id="LQRA01000048">
    <property type="protein sequence ID" value="KZE80451.1"/>
    <property type="molecule type" value="Genomic_DNA"/>
</dbReference>
<dbReference type="PRINTS" id="PR01837">
    <property type="entry name" value="MGTCSAPBPROT"/>
</dbReference>
<feature type="transmembrane region" description="Helical" evidence="7">
    <location>
        <begin position="59"/>
        <end position="79"/>
    </location>
</feature>
<feature type="domain" description="MgtC/SapB/SrpB/YhiD N-terminal" evidence="8">
    <location>
        <begin position="34"/>
        <end position="163"/>
    </location>
</feature>
<keyword evidence="10" id="KW-1185">Reference proteome</keyword>
<evidence type="ECO:0000256" key="7">
    <source>
        <dbReference type="SAM" id="Phobius"/>
    </source>
</evidence>
<proteinExistence type="inferred from homology"/>
<dbReference type="eggNOG" id="COG1285">
    <property type="taxonomic scope" value="Bacteria"/>
</dbReference>
<dbReference type="InterPro" id="IPR003416">
    <property type="entry name" value="MgtC/SapB/SrpB/YhiD_fam"/>
</dbReference>
<evidence type="ECO:0000256" key="2">
    <source>
        <dbReference type="ARBA" id="ARBA00009298"/>
    </source>
</evidence>
<dbReference type="SUPFAM" id="SSF55021">
    <property type="entry name" value="ACT-like"/>
    <property type="match status" value="1"/>
</dbReference>
<dbReference type="PANTHER" id="PTHR33778:SF1">
    <property type="entry name" value="MAGNESIUM TRANSPORTER YHID-RELATED"/>
    <property type="match status" value="1"/>
</dbReference>
<evidence type="ECO:0000256" key="4">
    <source>
        <dbReference type="ARBA" id="ARBA00022692"/>
    </source>
</evidence>
<dbReference type="InterPro" id="IPR049177">
    <property type="entry name" value="MgtC_SapB_SrpB_YhiD_N"/>
</dbReference>
<feature type="transmembrane region" description="Helical" evidence="7">
    <location>
        <begin position="94"/>
        <end position="112"/>
    </location>
</feature>
<evidence type="ECO:0000256" key="3">
    <source>
        <dbReference type="ARBA" id="ARBA00022475"/>
    </source>
</evidence>
<dbReference type="Pfam" id="PF02308">
    <property type="entry name" value="MgtC"/>
    <property type="match status" value="1"/>
</dbReference>
<keyword evidence="6 7" id="KW-0472">Membrane</keyword>